<feature type="signal peptide" evidence="8">
    <location>
        <begin position="1"/>
        <end position="25"/>
    </location>
</feature>
<dbReference type="PANTHER" id="PTHR21191:SF7">
    <property type="entry name" value="AQUAPORIN-11"/>
    <property type="match status" value="1"/>
</dbReference>
<organism evidence="9 10">
    <name type="scientific">Clupea harengus</name>
    <name type="common">Atlantic herring</name>
    <dbReference type="NCBI Taxonomy" id="7950"/>
    <lineage>
        <taxon>Eukaryota</taxon>
        <taxon>Metazoa</taxon>
        <taxon>Chordata</taxon>
        <taxon>Craniata</taxon>
        <taxon>Vertebrata</taxon>
        <taxon>Euteleostomi</taxon>
        <taxon>Actinopterygii</taxon>
        <taxon>Neopterygii</taxon>
        <taxon>Teleostei</taxon>
        <taxon>Clupei</taxon>
        <taxon>Clupeiformes</taxon>
        <taxon>Clupeoidei</taxon>
        <taxon>Clupeidae</taxon>
        <taxon>Clupea</taxon>
    </lineage>
</organism>
<dbReference type="KEGG" id="char:105907832"/>
<keyword evidence="7" id="KW-0813">Transport</keyword>
<evidence type="ECO:0000256" key="3">
    <source>
        <dbReference type="ARBA" id="ARBA00022692"/>
    </source>
</evidence>
<keyword evidence="3 6" id="KW-0812">Transmembrane</keyword>
<accession>A0A6P3W7H7</accession>
<dbReference type="PRINTS" id="PR00783">
    <property type="entry name" value="MINTRINSICP"/>
</dbReference>
<feature type="transmembrane region" description="Helical" evidence="6">
    <location>
        <begin position="108"/>
        <end position="131"/>
    </location>
</feature>
<dbReference type="PIRSF" id="PIRSF017529">
    <property type="entry name" value="Aquaporin_11/12"/>
    <property type="match status" value="1"/>
</dbReference>
<keyword evidence="4 6" id="KW-1133">Transmembrane helix</keyword>
<dbReference type="GO" id="GO:0016020">
    <property type="term" value="C:membrane"/>
    <property type="evidence" value="ECO:0007669"/>
    <property type="project" value="UniProtKB-SubCell"/>
</dbReference>
<dbReference type="OrthoDB" id="9894770at2759"/>
<evidence type="ECO:0000313" key="9">
    <source>
        <dbReference type="Proteomes" id="UP000515152"/>
    </source>
</evidence>
<feature type="transmembrane region" description="Helical" evidence="6">
    <location>
        <begin position="151"/>
        <end position="173"/>
    </location>
</feature>
<comment type="subcellular location">
    <subcellularLocation>
        <location evidence="1">Membrane</location>
        <topology evidence="1">Multi-pass membrane protein</topology>
    </subcellularLocation>
</comment>
<evidence type="ECO:0000256" key="8">
    <source>
        <dbReference type="SAM" id="SignalP"/>
    </source>
</evidence>
<dbReference type="PRINTS" id="PR02024">
    <property type="entry name" value="AQUAPORIN11"/>
</dbReference>
<dbReference type="InterPro" id="IPR023271">
    <property type="entry name" value="Aquaporin-like"/>
</dbReference>
<evidence type="ECO:0000256" key="4">
    <source>
        <dbReference type="ARBA" id="ARBA00022989"/>
    </source>
</evidence>
<dbReference type="SUPFAM" id="SSF81338">
    <property type="entry name" value="Aquaporin-like"/>
    <property type="match status" value="1"/>
</dbReference>
<keyword evidence="9" id="KW-1185">Reference proteome</keyword>
<dbReference type="Pfam" id="PF00230">
    <property type="entry name" value="MIP"/>
    <property type="match status" value="1"/>
</dbReference>
<dbReference type="Gene3D" id="1.20.1080.10">
    <property type="entry name" value="Glycerol uptake facilitator protein"/>
    <property type="match status" value="1"/>
</dbReference>
<evidence type="ECO:0000256" key="5">
    <source>
        <dbReference type="ARBA" id="ARBA00023136"/>
    </source>
</evidence>
<gene>
    <name evidence="10" type="primary">aqp11</name>
</gene>
<keyword evidence="8" id="KW-0732">Signal</keyword>
<evidence type="ECO:0000256" key="2">
    <source>
        <dbReference type="ARBA" id="ARBA00005900"/>
    </source>
</evidence>
<dbReference type="InterPro" id="IPR000425">
    <property type="entry name" value="MIP"/>
</dbReference>
<proteinExistence type="inferred from homology"/>
<dbReference type="InterPro" id="IPR016697">
    <property type="entry name" value="Aquaporin_11/12"/>
</dbReference>
<feature type="transmembrane region" description="Helical" evidence="6">
    <location>
        <begin position="65"/>
        <end position="87"/>
    </location>
</feature>
<dbReference type="Proteomes" id="UP000515152">
    <property type="component" value="Chromosome 9"/>
</dbReference>
<dbReference type="RefSeq" id="XP_012691681.1">
    <property type="nucleotide sequence ID" value="XM_012836227.3"/>
</dbReference>
<dbReference type="InterPro" id="IPR023266">
    <property type="entry name" value="Aquaporin_11"/>
</dbReference>
<feature type="transmembrane region" description="Helical" evidence="6">
    <location>
        <begin position="227"/>
        <end position="246"/>
    </location>
</feature>
<evidence type="ECO:0000256" key="1">
    <source>
        <dbReference type="ARBA" id="ARBA00004141"/>
    </source>
</evidence>
<sequence>MTDLGVSLSLLAGIVLLSEVSRWTAVKLFAKSGYCQYVLEIISTFQLCACTHELKLLGEVGRVELQIGLTLTYLISVVHALTFHGAICNPSGTLESVYRRGLTGKCAVARIVCQFLAAVVARCVVPYVWALGLSDLHVRHKLFGFKCISPINAPLLKATAVELGCAFAVHSVATHMQKVDDKYKIHAIAAVITTVVYAGGSMTGAVFNPALAFSTQFPCSGNTFIEYSLVYWLGPVLGMAGSVLLFDKVIPAVSGKSIYRKDLSYNAVNEKKKK</sequence>
<dbReference type="GeneID" id="105907832"/>
<keyword evidence="5 6" id="KW-0472">Membrane</keyword>
<dbReference type="GO" id="GO:0015267">
    <property type="term" value="F:channel activity"/>
    <property type="evidence" value="ECO:0007669"/>
    <property type="project" value="InterPro"/>
</dbReference>
<reference evidence="10" key="1">
    <citation type="submission" date="2025-08" db="UniProtKB">
        <authorList>
            <consortium name="RefSeq"/>
        </authorList>
    </citation>
    <scope>IDENTIFICATION</scope>
</reference>
<feature type="transmembrane region" description="Helical" evidence="6">
    <location>
        <begin position="185"/>
        <end position="207"/>
    </location>
</feature>
<dbReference type="PANTHER" id="PTHR21191">
    <property type="entry name" value="AQUAPORIN"/>
    <property type="match status" value="1"/>
</dbReference>
<dbReference type="CTD" id="282679"/>
<dbReference type="GO" id="GO:0005737">
    <property type="term" value="C:cytoplasm"/>
    <property type="evidence" value="ECO:0007669"/>
    <property type="project" value="TreeGrafter"/>
</dbReference>
<dbReference type="AlphaFoldDB" id="A0A6P3W7H7"/>
<comment type="similarity">
    <text evidence="2">Belongs to the MIP/aquaporin (TC 1.A.8) family. AQP11/AQP12 subfamily.</text>
</comment>
<dbReference type="InterPro" id="IPR051883">
    <property type="entry name" value="AQP11/12_channel"/>
</dbReference>
<protein>
    <recommendedName>
        <fullName evidence="6">Aquaporin</fullName>
    </recommendedName>
</protein>
<evidence type="ECO:0000256" key="6">
    <source>
        <dbReference type="PIRNR" id="PIRNR017529"/>
    </source>
</evidence>
<evidence type="ECO:0000313" key="10">
    <source>
        <dbReference type="RefSeq" id="XP_012691681.1"/>
    </source>
</evidence>
<feature type="chain" id="PRO_5027803501" description="Aquaporin" evidence="8">
    <location>
        <begin position="26"/>
        <end position="274"/>
    </location>
</feature>
<evidence type="ECO:0000256" key="7">
    <source>
        <dbReference type="RuleBase" id="RU000477"/>
    </source>
</evidence>
<name>A0A6P3W7H7_CLUHA</name>